<dbReference type="GO" id="GO:0003677">
    <property type="term" value="F:DNA binding"/>
    <property type="evidence" value="ECO:0007669"/>
    <property type="project" value="InterPro"/>
</dbReference>
<sequence>ILRLLDVYDQVIGVLHPILCVEKLKLQATAFWQRLKRGDAADNSLPSVDDIDHLKMVMAIALLAEGGGHHDSAISLYESIETSVIQKLLGTKFHLKDQILLLLVGTYHLFHEDYRMASRIIALAVRLIMEAGLHRRQILMQRFPNPGERKQVVVALYTTIVLDRQLCFAAGLPYILKDADVDLPSFDGGPYLQAMSSYIRVGAQLWESVLDSRGKVKTAFKDDDFDFMEFQIQRWQQALPEELRPELVAASLQRNRPKAVSDINTFSTRILLYLRANQIRIMVHRPILFSIQTASAHQPRIESLINIARDQIDKLVQVDRMSDVY</sequence>
<dbReference type="AlphaFoldDB" id="A0A9P4I2Z6"/>
<dbReference type="EMBL" id="ML978143">
    <property type="protein sequence ID" value="KAF2092699.1"/>
    <property type="molecule type" value="Genomic_DNA"/>
</dbReference>
<dbReference type="GO" id="GO:0008270">
    <property type="term" value="F:zinc ion binding"/>
    <property type="evidence" value="ECO:0007669"/>
    <property type="project" value="InterPro"/>
</dbReference>
<proteinExistence type="predicted"/>
<dbReference type="Pfam" id="PF04082">
    <property type="entry name" value="Fungal_trans"/>
    <property type="match status" value="1"/>
</dbReference>
<accession>A0A9P4I2Z6</accession>
<dbReference type="SMART" id="SM00906">
    <property type="entry name" value="Fungal_trans"/>
    <property type="match status" value="1"/>
</dbReference>
<keyword evidence="1" id="KW-0539">Nucleus</keyword>
<organism evidence="3 4">
    <name type="scientific">Rhizodiscina lignyota</name>
    <dbReference type="NCBI Taxonomy" id="1504668"/>
    <lineage>
        <taxon>Eukaryota</taxon>
        <taxon>Fungi</taxon>
        <taxon>Dikarya</taxon>
        <taxon>Ascomycota</taxon>
        <taxon>Pezizomycotina</taxon>
        <taxon>Dothideomycetes</taxon>
        <taxon>Pleosporomycetidae</taxon>
        <taxon>Aulographales</taxon>
        <taxon>Rhizodiscinaceae</taxon>
        <taxon>Rhizodiscina</taxon>
    </lineage>
</organism>
<feature type="non-terminal residue" evidence="3">
    <location>
        <position position="325"/>
    </location>
</feature>
<evidence type="ECO:0000256" key="1">
    <source>
        <dbReference type="ARBA" id="ARBA00023242"/>
    </source>
</evidence>
<dbReference type="PANTHER" id="PTHR46910:SF13">
    <property type="entry name" value="SPECIFIC TRANSCRIPTION FACTOR, PUTATIVE (AFU_ORTHOLOGUE AFUA_4G06190)-RELATED"/>
    <property type="match status" value="1"/>
</dbReference>
<evidence type="ECO:0000259" key="2">
    <source>
        <dbReference type="SMART" id="SM00906"/>
    </source>
</evidence>
<keyword evidence="4" id="KW-1185">Reference proteome</keyword>
<dbReference type="InterPro" id="IPR050987">
    <property type="entry name" value="AtrR-like"/>
</dbReference>
<protein>
    <recommendedName>
        <fullName evidence="2">Xylanolytic transcriptional activator regulatory domain-containing protein</fullName>
    </recommendedName>
</protein>
<evidence type="ECO:0000313" key="3">
    <source>
        <dbReference type="EMBL" id="KAF2092699.1"/>
    </source>
</evidence>
<evidence type="ECO:0000313" key="4">
    <source>
        <dbReference type="Proteomes" id="UP000799772"/>
    </source>
</evidence>
<dbReference type="GO" id="GO:0006351">
    <property type="term" value="P:DNA-templated transcription"/>
    <property type="evidence" value="ECO:0007669"/>
    <property type="project" value="InterPro"/>
</dbReference>
<dbReference type="CDD" id="cd12148">
    <property type="entry name" value="fungal_TF_MHR"/>
    <property type="match status" value="1"/>
</dbReference>
<dbReference type="Proteomes" id="UP000799772">
    <property type="component" value="Unassembled WGS sequence"/>
</dbReference>
<comment type="caution">
    <text evidence="3">The sequence shown here is derived from an EMBL/GenBank/DDBJ whole genome shotgun (WGS) entry which is preliminary data.</text>
</comment>
<gene>
    <name evidence="3" type="ORF">NA57DRAFT_10525</name>
</gene>
<feature type="domain" description="Xylanolytic transcriptional activator regulatory" evidence="2">
    <location>
        <begin position="117"/>
        <end position="190"/>
    </location>
</feature>
<dbReference type="PANTHER" id="PTHR46910">
    <property type="entry name" value="TRANSCRIPTION FACTOR PDR1"/>
    <property type="match status" value="1"/>
</dbReference>
<dbReference type="OrthoDB" id="3971593at2759"/>
<dbReference type="InterPro" id="IPR007219">
    <property type="entry name" value="XnlR_reg_dom"/>
</dbReference>
<name>A0A9P4I2Z6_9PEZI</name>
<dbReference type="GO" id="GO:0003700">
    <property type="term" value="F:DNA-binding transcription factor activity"/>
    <property type="evidence" value="ECO:0007669"/>
    <property type="project" value="InterPro"/>
</dbReference>
<feature type="non-terminal residue" evidence="3">
    <location>
        <position position="1"/>
    </location>
</feature>
<reference evidence="3" key="1">
    <citation type="journal article" date="2020" name="Stud. Mycol.">
        <title>101 Dothideomycetes genomes: a test case for predicting lifestyles and emergence of pathogens.</title>
        <authorList>
            <person name="Haridas S."/>
            <person name="Albert R."/>
            <person name="Binder M."/>
            <person name="Bloem J."/>
            <person name="Labutti K."/>
            <person name="Salamov A."/>
            <person name="Andreopoulos B."/>
            <person name="Baker S."/>
            <person name="Barry K."/>
            <person name="Bills G."/>
            <person name="Bluhm B."/>
            <person name="Cannon C."/>
            <person name="Castanera R."/>
            <person name="Culley D."/>
            <person name="Daum C."/>
            <person name="Ezra D."/>
            <person name="Gonzalez J."/>
            <person name="Henrissat B."/>
            <person name="Kuo A."/>
            <person name="Liang C."/>
            <person name="Lipzen A."/>
            <person name="Lutzoni F."/>
            <person name="Magnuson J."/>
            <person name="Mondo S."/>
            <person name="Nolan M."/>
            <person name="Ohm R."/>
            <person name="Pangilinan J."/>
            <person name="Park H.-J."/>
            <person name="Ramirez L."/>
            <person name="Alfaro M."/>
            <person name="Sun H."/>
            <person name="Tritt A."/>
            <person name="Yoshinaga Y."/>
            <person name="Zwiers L.-H."/>
            <person name="Turgeon B."/>
            <person name="Goodwin S."/>
            <person name="Spatafora J."/>
            <person name="Crous P."/>
            <person name="Grigoriev I."/>
        </authorList>
    </citation>
    <scope>NUCLEOTIDE SEQUENCE</scope>
    <source>
        <strain evidence="3">CBS 133067</strain>
    </source>
</reference>